<evidence type="ECO:0000256" key="1">
    <source>
        <dbReference type="SAM" id="Phobius"/>
    </source>
</evidence>
<protein>
    <submittedName>
        <fullName evidence="3">DMSO/TMAO reductase YedYZ molybdopterin-dependent catalytic subunit</fullName>
    </submittedName>
</protein>
<dbReference type="InterPro" id="IPR036374">
    <property type="entry name" value="OxRdtase_Mopterin-bd_sf"/>
</dbReference>
<proteinExistence type="predicted"/>
<dbReference type="RefSeq" id="WP_243831930.1">
    <property type="nucleotide sequence ID" value="NZ_CP171129.1"/>
</dbReference>
<evidence type="ECO:0000259" key="2">
    <source>
        <dbReference type="Pfam" id="PF00174"/>
    </source>
</evidence>
<feature type="transmembrane region" description="Helical" evidence="1">
    <location>
        <begin position="20"/>
        <end position="40"/>
    </location>
</feature>
<dbReference type="SUPFAM" id="SSF81296">
    <property type="entry name" value="E set domains"/>
    <property type="match status" value="1"/>
</dbReference>
<gene>
    <name evidence="3" type="ORF">CLV29_2709</name>
</gene>
<dbReference type="InterPro" id="IPR000572">
    <property type="entry name" value="OxRdtase_Mopterin-bd_dom"/>
</dbReference>
<keyword evidence="1" id="KW-0472">Membrane</keyword>
<keyword evidence="1" id="KW-1133">Transmembrane helix</keyword>
<dbReference type="GO" id="GO:0006790">
    <property type="term" value="P:sulfur compound metabolic process"/>
    <property type="evidence" value="ECO:0007669"/>
    <property type="project" value="TreeGrafter"/>
</dbReference>
<evidence type="ECO:0000313" key="3">
    <source>
        <dbReference type="EMBL" id="TDT31294.1"/>
    </source>
</evidence>
<dbReference type="GO" id="GO:0008482">
    <property type="term" value="F:sulfite oxidase activity"/>
    <property type="evidence" value="ECO:0007669"/>
    <property type="project" value="TreeGrafter"/>
</dbReference>
<reference evidence="3 4" key="1">
    <citation type="submission" date="2019-03" db="EMBL/GenBank/DDBJ databases">
        <title>Genomic Encyclopedia of Archaeal and Bacterial Type Strains, Phase II (KMG-II): from individual species to whole genera.</title>
        <authorList>
            <person name="Goeker M."/>
        </authorList>
    </citation>
    <scope>NUCLEOTIDE SEQUENCE [LARGE SCALE GENOMIC DNA]</scope>
    <source>
        <strain evidence="3 4">DSM 24323</strain>
    </source>
</reference>
<dbReference type="PANTHER" id="PTHR19372:SF7">
    <property type="entry name" value="SULFITE OXIDASE, MITOCHONDRIAL"/>
    <property type="match status" value="1"/>
</dbReference>
<dbReference type="InterPro" id="IPR014756">
    <property type="entry name" value="Ig_E-set"/>
</dbReference>
<dbReference type="GO" id="GO:0043546">
    <property type="term" value="F:molybdopterin cofactor binding"/>
    <property type="evidence" value="ECO:0007669"/>
    <property type="project" value="TreeGrafter"/>
</dbReference>
<keyword evidence="1" id="KW-0812">Transmembrane</keyword>
<evidence type="ECO:0000313" key="4">
    <source>
        <dbReference type="Proteomes" id="UP000295371"/>
    </source>
</evidence>
<feature type="transmembrane region" description="Helical" evidence="1">
    <location>
        <begin position="105"/>
        <end position="135"/>
    </location>
</feature>
<dbReference type="Gene3D" id="3.90.420.10">
    <property type="entry name" value="Oxidoreductase, molybdopterin-binding domain"/>
    <property type="match status" value="1"/>
</dbReference>
<sequence>MTSTRVQSPSTAAARVPAPWPAVAGIVAAVAGLVVGALVARILSATSPLVAIGNRVVDLSPQPVKEWAIATFGTADKTVLLVGSVVVVLGFAALIGVLAARRFPWGGLAVIALSLVAFAAAAVEGSVAAVVAVLAQTAVGLWTLRWLLRPADPGGAAGEMIITHHPAGFDRRSFLRRSGLLVAGTAVAGLLISVLPEPVAERARQVLRLPAPTDPAAPMPAGLDVPGITPQVIDNDSFYRIDTALVVPDVDPGDWRLSITGLVDTPLSFSFDDLLARGLVERRITLTCVSNEVGGDLVGNATWLGVPIRELLAAAGVQPGADAVKSTSTDGWTAGTPLEAMTDDRDALLAVGMNGQPLPLEHGFPARLVVPGLYGYVSATKWVTELEVTRFADFSAYWTDRGWSERGPIKTQSRIDVPADSQIPAGRTWIAGVAWAQHTGIDVVEVRIDDGPWQVAELAVEDTIDTWRQWRLAWQAEPGEHTVTVRATDRSGYTQIEEVVGVVPDGATGYPRRNFRVV</sequence>
<dbReference type="AlphaFoldDB" id="A0A4R7J2I2"/>
<feature type="domain" description="Oxidoreductase molybdopterin-binding" evidence="2">
    <location>
        <begin position="246"/>
        <end position="392"/>
    </location>
</feature>
<organism evidence="3 4">
    <name type="scientific">Naumannella halotolerans</name>
    <dbReference type="NCBI Taxonomy" id="993414"/>
    <lineage>
        <taxon>Bacteria</taxon>
        <taxon>Bacillati</taxon>
        <taxon>Actinomycetota</taxon>
        <taxon>Actinomycetes</taxon>
        <taxon>Propionibacteriales</taxon>
        <taxon>Propionibacteriaceae</taxon>
        <taxon>Naumannella</taxon>
    </lineage>
</organism>
<dbReference type="GO" id="GO:0020037">
    <property type="term" value="F:heme binding"/>
    <property type="evidence" value="ECO:0007669"/>
    <property type="project" value="TreeGrafter"/>
</dbReference>
<feature type="transmembrane region" description="Helical" evidence="1">
    <location>
        <begin position="179"/>
        <end position="196"/>
    </location>
</feature>
<dbReference type="Proteomes" id="UP000295371">
    <property type="component" value="Unassembled WGS sequence"/>
</dbReference>
<dbReference type="PANTHER" id="PTHR19372">
    <property type="entry name" value="SULFITE REDUCTASE"/>
    <property type="match status" value="1"/>
</dbReference>
<name>A0A4R7J2I2_9ACTN</name>
<comment type="caution">
    <text evidence="3">The sequence shown here is derived from an EMBL/GenBank/DDBJ whole genome shotgun (WGS) entry which is preliminary data.</text>
</comment>
<dbReference type="Pfam" id="PF00174">
    <property type="entry name" value="Oxidored_molyb"/>
    <property type="match status" value="1"/>
</dbReference>
<dbReference type="SUPFAM" id="SSF56524">
    <property type="entry name" value="Oxidoreductase molybdopterin-binding domain"/>
    <property type="match status" value="1"/>
</dbReference>
<dbReference type="EMBL" id="SOAW01000002">
    <property type="protein sequence ID" value="TDT31294.1"/>
    <property type="molecule type" value="Genomic_DNA"/>
</dbReference>
<accession>A0A4R7J2I2</accession>
<keyword evidence="4" id="KW-1185">Reference proteome</keyword>
<dbReference type="Gene3D" id="2.60.40.650">
    <property type="match status" value="1"/>
</dbReference>
<feature type="transmembrane region" description="Helical" evidence="1">
    <location>
        <begin position="79"/>
        <end position="99"/>
    </location>
</feature>